<organism evidence="1 2">
    <name type="scientific">Actinoplanes lobatus</name>
    <dbReference type="NCBI Taxonomy" id="113568"/>
    <lineage>
        <taxon>Bacteria</taxon>
        <taxon>Bacillati</taxon>
        <taxon>Actinomycetota</taxon>
        <taxon>Actinomycetes</taxon>
        <taxon>Micromonosporales</taxon>
        <taxon>Micromonosporaceae</taxon>
        <taxon>Actinoplanes</taxon>
    </lineage>
</organism>
<dbReference type="Proteomes" id="UP000631312">
    <property type="component" value="Unassembled WGS sequence"/>
</dbReference>
<evidence type="ECO:0008006" key="3">
    <source>
        <dbReference type="Google" id="ProtNLM"/>
    </source>
</evidence>
<keyword evidence="2" id="KW-1185">Reference proteome</keyword>
<proteinExistence type="predicted"/>
<evidence type="ECO:0000313" key="1">
    <source>
        <dbReference type="EMBL" id="GIE39056.1"/>
    </source>
</evidence>
<gene>
    <name evidence="1" type="ORF">Alo02nite_19540</name>
</gene>
<dbReference type="EMBL" id="BOMP01000031">
    <property type="protein sequence ID" value="GIE39056.1"/>
    <property type="molecule type" value="Genomic_DNA"/>
</dbReference>
<name>A0ABQ4ADH0_9ACTN</name>
<comment type="caution">
    <text evidence="1">The sequence shown here is derived from an EMBL/GenBank/DDBJ whole genome shotgun (WGS) entry which is preliminary data.</text>
</comment>
<protein>
    <recommendedName>
        <fullName evidence="3">RiboL-PSP-HEPN domain-containing protein</fullName>
    </recommendedName>
</protein>
<accession>A0ABQ4ADH0</accession>
<evidence type="ECO:0000313" key="2">
    <source>
        <dbReference type="Proteomes" id="UP000631312"/>
    </source>
</evidence>
<reference evidence="1 2" key="1">
    <citation type="submission" date="2021-01" db="EMBL/GenBank/DDBJ databases">
        <title>Whole genome shotgun sequence of Actinoplanes lobatus NBRC 12513.</title>
        <authorList>
            <person name="Komaki H."/>
            <person name="Tamura T."/>
        </authorList>
    </citation>
    <scope>NUCLEOTIDE SEQUENCE [LARGE SCALE GENOMIC DNA]</scope>
    <source>
        <strain evidence="1 2">NBRC 12513</strain>
    </source>
</reference>
<sequence>MACIEECRQGGSWIDEALAEELLTLTDLNVPHLPYYAICRSVFDADPQSLFMALYRCIEATYAYESSRKLVEKLGLSVSWQEMAAALEDSMGWRPQESSSLNLILQYAVQKDLETVCDCLGVEVGNDLLASAGKAIYVLRNRIVHFRPGGRRVDVESIDWNLLCGCLTGIVLSVFSRAYS</sequence>